<feature type="compositionally biased region" description="Polar residues" evidence="6">
    <location>
        <begin position="743"/>
        <end position="758"/>
    </location>
</feature>
<keyword evidence="9" id="KW-1185">Reference proteome</keyword>
<evidence type="ECO:0000256" key="6">
    <source>
        <dbReference type="SAM" id="MobiDB-lite"/>
    </source>
</evidence>
<dbReference type="GO" id="GO:0031124">
    <property type="term" value="P:mRNA 3'-end processing"/>
    <property type="evidence" value="ECO:0007669"/>
    <property type="project" value="TreeGrafter"/>
</dbReference>
<feature type="compositionally biased region" description="Basic residues" evidence="6">
    <location>
        <begin position="837"/>
        <end position="846"/>
    </location>
</feature>
<protein>
    <recommendedName>
        <fullName evidence="5">Regulation of nuclear pre-mRNA domain-containing protein 2</fullName>
    </recommendedName>
</protein>
<dbReference type="CDD" id="cd16981">
    <property type="entry name" value="CID_RPRD_like"/>
    <property type="match status" value="1"/>
</dbReference>
<evidence type="ECO:0000259" key="7">
    <source>
        <dbReference type="PROSITE" id="PS51391"/>
    </source>
</evidence>
<feature type="region of interest" description="Disordered" evidence="6">
    <location>
        <begin position="546"/>
        <end position="951"/>
    </location>
</feature>
<evidence type="ECO:0000256" key="2">
    <source>
        <dbReference type="ARBA" id="ARBA00022553"/>
    </source>
</evidence>
<feature type="compositionally biased region" description="Pro residues" evidence="6">
    <location>
        <begin position="657"/>
        <end position="683"/>
    </location>
</feature>
<dbReference type="PANTHER" id="PTHR12460">
    <property type="entry name" value="CYCLIN-DEPENDENT KINASE INHIBITOR-RELATED PROTEIN"/>
    <property type="match status" value="1"/>
</dbReference>
<evidence type="ECO:0000313" key="9">
    <source>
        <dbReference type="Proteomes" id="UP000735302"/>
    </source>
</evidence>
<organism evidence="8 9">
    <name type="scientific">Plakobranchus ocellatus</name>
    <dbReference type="NCBI Taxonomy" id="259542"/>
    <lineage>
        <taxon>Eukaryota</taxon>
        <taxon>Metazoa</taxon>
        <taxon>Spiralia</taxon>
        <taxon>Lophotrochozoa</taxon>
        <taxon>Mollusca</taxon>
        <taxon>Gastropoda</taxon>
        <taxon>Heterobranchia</taxon>
        <taxon>Euthyneura</taxon>
        <taxon>Panpulmonata</taxon>
        <taxon>Sacoglossa</taxon>
        <taxon>Placobranchoidea</taxon>
        <taxon>Plakobranchidae</taxon>
        <taxon>Plakobranchus</taxon>
    </lineage>
</organism>
<sequence>MASTLNEESVEKKLKTVNNTQDSIQSLSLWIIHHKSHHERICQLWMKVLKKTVHPSHRLTLFYLCNDVVQTCKKKKAYVYNTTFKEHLKEAACLVRDISVRNKVERIFNIWAERNVYDAAFVKSLQESLNGNVGKSKTKTHKVKKSPEEEIYNGPISPVDSPLPQDSAEKQTSPEPPTEDQVEYDEEESARILAEFKPHEMIEQITAFTRQATDIKFKLSQITHLKLDMSSAEAVKRLKDRAHGNDFSNQFEDSCNKLAELVKRQTQHVEDQRLLLQTLNTSETFYEEQYREAKIVANAYKNFGARINNMKKKLDELKRSFPQPDSPVPSPDVNAPSPGNTPPHLGSASYNYNPAAPERNFNAAWYNGGAGRSGNVGQADQDVYDASPPLEAPSPEGTPPDLNLGGSDTAGISLESRLASFFDHSRASSSVTANPPVYTPQLPASLAAAKLSSKQVTTTANTEEDGSTTPLDDEAPTTPVQDEVSLSSPPLKPALRSTPPKKENPIDFLSRLISQTQKGTTGTSGGPTKTGAASFLDSLTMLNRGGALKKPDNQVGTVAADTGTSVSQPWKPWNADLPSTLSSSSSINSNNNNVISNSNTLHQPSSPSMPPYPPASGGGNSLPPSPVQFPSTPQPVPPPIPLPVPPPPMAIKLNLNMPPPPPPPFLTSPIPPPNFSSPPPPPMFQQTSPSQKENWPEVSNLTDGSNIQANKSDPGSTSGGTARLADPDAMEIVSDEDEASLGIDSSSPPLTSTGNGNRTGDAMTEFANKLRQKTSAGFPPGSGQSGQGALKSHAFIPNPERPNLMTLTVPDDLDEEDMIDKDTVVEEDKDSNWKKASSSRKSRSRSRSREKDRSHRHKKKKKHKRSHSDDEDFRTGDDAKTSSYGVGSVVKKIGGRSSRDSRDSKGDKYEDDKRYDKYEDRKYDRYEDKGYRGDHKSYKSSHKEGGVGMHRDSKDQVEAYTQAYRDALFQQYSARFNPFSCAPGSLPTSGSDPRRYGKY</sequence>
<dbReference type="GO" id="GO:0000993">
    <property type="term" value="F:RNA polymerase II complex binding"/>
    <property type="evidence" value="ECO:0007669"/>
    <property type="project" value="TreeGrafter"/>
</dbReference>
<gene>
    <name evidence="8" type="ORF">PoB_006227700</name>
</gene>
<dbReference type="PANTHER" id="PTHR12460:SF40">
    <property type="entry name" value="REGULATION OF NUCLEAR PRE-MRNA DOMAIN-CONTAINING PROTEIN 2"/>
    <property type="match status" value="1"/>
</dbReference>
<feature type="compositionally biased region" description="Basic and acidic residues" evidence="6">
    <location>
        <begin position="897"/>
        <end position="951"/>
    </location>
</feature>
<feature type="compositionally biased region" description="Acidic residues" evidence="6">
    <location>
        <begin position="177"/>
        <end position="187"/>
    </location>
</feature>
<dbReference type="Proteomes" id="UP000735302">
    <property type="component" value="Unassembled WGS sequence"/>
</dbReference>
<dbReference type="InterPro" id="IPR008942">
    <property type="entry name" value="ENTH_VHS"/>
</dbReference>
<feature type="region of interest" description="Disordered" evidence="6">
    <location>
        <begin position="319"/>
        <end position="353"/>
    </location>
</feature>
<feature type="compositionally biased region" description="Acidic residues" evidence="6">
    <location>
        <begin position="462"/>
        <end position="475"/>
    </location>
</feature>
<dbReference type="SMART" id="SM00582">
    <property type="entry name" value="RPR"/>
    <property type="match status" value="1"/>
</dbReference>
<evidence type="ECO:0000313" key="8">
    <source>
        <dbReference type="EMBL" id="GFO35772.1"/>
    </source>
</evidence>
<keyword evidence="1" id="KW-0488">Methylation</keyword>
<proteinExistence type="predicted"/>
<evidence type="ECO:0000256" key="4">
    <source>
        <dbReference type="ARBA" id="ARBA00062892"/>
    </source>
</evidence>
<evidence type="ECO:0000256" key="5">
    <source>
        <dbReference type="ARBA" id="ARBA00067342"/>
    </source>
</evidence>
<keyword evidence="3" id="KW-0007">Acetylation</keyword>
<dbReference type="InterPro" id="IPR006569">
    <property type="entry name" value="CID_dom"/>
</dbReference>
<dbReference type="Gene3D" id="6.10.250.2560">
    <property type="match status" value="1"/>
</dbReference>
<evidence type="ECO:0000256" key="3">
    <source>
        <dbReference type="ARBA" id="ARBA00022990"/>
    </source>
</evidence>
<evidence type="ECO:0000256" key="1">
    <source>
        <dbReference type="ARBA" id="ARBA00022481"/>
    </source>
</evidence>
<dbReference type="SUPFAM" id="SSF48464">
    <property type="entry name" value="ENTH/VHS domain"/>
    <property type="match status" value="1"/>
</dbReference>
<name>A0AAV4CV37_9GAST</name>
<dbReference type="EMBL" id="BLXT01007004">
    <property type="protein sequence ID" value="GFO35772.1"/>
    <property type="molecule type" value="Genomic_DNA"/>
</dbReference>
<feature type="compositionally biased region" description="Basic and acidic residues" evidence="6">
    <location>
        <begin position="820"/>
        <end position="833"/>
    </location>
</feature>
<feature type="region of interest" description="Disordered" evidence="6">
    <location>
        <begin position="133"/>
        <end position="187"/>
    </location>
</feature>
<feature type="region of interest" description="Disordered" evidence="6">
    <location>
        <begin position="980"/>
        <end position="999"/>
    </location>
</feature>
<feature type="region of interest" description="Disordered" evidence="6">
    <location>
        <begin position="372"/>
        <end position="410"/>
    </location>
</feature>
<dbReference type="FunFam" id="1.25.40.90:FF:000020">
    <property type="entry name" value="regulation of nuclear pre-mRNA domain-containing protein 2 isoform X1"/>
    <property type="match status" value="1"/>
</dbReference>
<dbReference type="Gene3D" id="1.25.40.90">
    <property type="match status" value="1"/>
</dbReference>
<feature type="compositionally biased region" description="Polar residues" evidence="6">
    <location>
        <begin position="697"/>
        <end position="720"/>
    </location>
</feature>
<feature type="compositionally biased region" description="Pro residues" evidence="6">
    <location>
        <begin position="623"/>
        <end position="649"/>
    </location>
</feature>
<reference evidence="8 9" key="1">
    <citation type="journal article" date="2021" name="Elife">
        <title>Chloroplast acquisition without the gene transfer in kleptoplastic sea slugs, Plakobranchus ocellatus.</title>
        <authorList>
            <person name="Maeda T."/>
            <person name="Takahashi S."/>
            <person name="Yoshida T."/>
            <person name="Shimamura S."/>
            <person name="Takaki Y."/>
            <person name="Nagai Y."/>
            <person name="Toyoda A."/>
            <person name="Suzuki Y."/>
            <person name="Arimoto A."/>
            <person name="Ishii H."/>
            <person name="Satoh N."/>
            <person name="Nishiyama T."/>
            <person name="Hasebe M."/>
            <person name="Maruyama T."/>
            <person name="Minagawa J."/>
            <person name="Obokata J."/>
            <person name="Shigenobu S."/>
        </authorList>
    </citation>
    <scope>NUCLEOTIDE SEQUENCE [LARGE SCALE GENOMIC DNA]</scope>
</reference>
<dbReference type="AlphaFoldDB" id="A0AAV4CV37"/>
<dbReference type="Pfam" id="PF04818">
    <property type="entry name" value="CID"/>
    <property type="match status" value="1"/>
</dbReference>
<feature type="domain" description="CID" evidence="7">
    <location>
        <begin position="2"/>
        <end position="133"/>
    </location>
</feature>
<dbReference type="InterPro" id="IPR032337">
    <property type="entry name" value="RPRD1A/B_C"/>
</dbReference>
<dbReference type="PROSITE" id="PS51391">
    <property type="entry name" value="CID"/>
    <property type="match status" value="1"/>
</dbReference>
<feature type="compositionally biased region" description="Polar residues" evidence="6">
    <location>
        <begin position="478"/>
        <end position="488"/>
    </location>
</feature>
<keyword evidence="2" id="KW-0597">Phosphoprotein</keyword>
<comment type="caution">
    <text evidence="8">The sequence shown here is derived from an EMBL/GenBank/DDBJ whole genome shotgun (WGS) entry which is preliminary data.</text>
</comment>
<dbReference type="Pfam" id="PF16566">
    <property type="entry name" value="CREPT"/>
    <property type="match status" value="1"/>
</dbReference>
<accession>A0AAV4CV37</accession>
<feature type="region of interest" description="Disordered" evidence="6">
    <location>
        <begin position="455"/>
        <end position="505"/>
    </location>
</feature>
<comment type="subunit">
    <text evidence="4">Associates with the RNA polymerase II complex.</text>
</comment>
<feature type="compositionally biased region" description="Low complexity" evidence="6">
    <location>
        <begin position="582"/>
        <end position="599"/>
    </location>
</feature>
<feature type="compositionally biased region" description="Basic residues" evidence="6">
    <location>
        <begin position="854"/>
        <end position="866"/>
    </location>
</feature>